<accession>A0A6J1NHU3</accession>
<name>A0A6J1NHU3_BICAN</name>
<evidence type="ECO:0000256" key="2">
    <source>
        <dbReference type="ARBA" id="ARBA00022525"/>
    </source>
</evidence>
<evidence type="ECO:0000256" key="1">
    <source>
        <dbReference type="ARBA" id="ARBA00004613"/>
    </source>
</evidence>
<dbReference type="SMART" id="SM01318">
    <property type="entry name" value="SVWC"/>
    <property type="match status" value="1"/>
</dbReference>
<evidence type="ECO:0000313" key="5">
    <source>
        <dbReference type="Proteomes" id="UP001652582"/>
    </source>
</evidence>
<sequence length="114" mass="12727">MLKYVVFAFVFYKSVEAYVGIIPIEIKPAKFADQEGCYFSKFDRVLQEGVPFTPIDGSCEKYTCQKSEEIFIEGCSPRAISDNCENIPADVTKAFPDCCGKVRCTLSDGQVIEV</sequence>
<dbReference type="AlphaFoldDB" id="A0A6J1NHU3"/>
<gene>
    <name evidence="6" type="primary">LOC112050469</name>
</gene>
<dbReference type="GO" id="GO:0005576">
    <property type="term" value="C:extracellular region"/>
    <property type="evidence" value="ECO:0007669"/>
    <property type="project" value="UniProtKB-SubCell"/>
</dbReference>
<proteinExistence type="predicted"/>
<dbReference type="OrthoDB" id="7390288at2759"/>
<keyword evidence="3" id="KW-0732">Signal</keyword>
<dbReference type="KEGG" id="bany:112050469"/>
<dbReference type="PANTHER" id="PTHR39957:SF1">
    <property type="entry name" value="AT09846P1-RELATED"/>
    <property type="match status" value="1"/>
</dbReference>
<comment type="subcellular location">
    <subcellularLocation>
        <location evidence="1">Secreted</location>
    </subcellularLocation>
</comment>
<evidence type="ECO:0000259" key="4">
    <source>
        <dbReference type="SMART" id="SM01318"/>
    </source>
</evidence>
<organism evidence="5 6">
    <name type="scientific">Bicyclus anynana</name>
    <name type="common">Squinting bush brown butterfly</name>
    <dbReference type="NCBI Taxonomy" id="110368"/>
    <lineage>
        <taxon>Eukaryota</taxon>
        <taxon>Metazoa</taxon>
        <taxon>Ecdysozoa</taxon>
        <taxon>Arthropoda</taxon>
        <taxon>Hexapoda</taxon>
        <taxon>Insecta</taxon>
        <taxon>Pterygota</taxon>
        <taxon>Neoptera</taxon>
        <taxon>Endopterygota</taxon>
        <taxon>Lepidoptera</taxon>
        <taxon>Glossata</taxon>
        <taxon>Ditrysia</taxon>
        <taxon>Papilionoidea</taxon>
        <taxon>Nymphalidae</taxon>
        <taxon>Satyrinae</taxon>
        <taxon>Satyrini</taxon>
        <taxon>Mycalesina</taxon>
        <taxon>Bicyclus</taxon>
    </lineage>
</organism>
<dbReference type="RefSeq" id="XP_023944508.2">
    <property type="nucleotide sequence ID" value="XM_024088740.2"/>
</dbReference>
<feature type="signal peptide" evidence="3">
    <location>
        <begin position="1"/>
        <end position="17"/>
    </location>
</feature>
<keyword evidence="2" id="KW-0964">Secreted</keyword>
<reference evidence="6" key="1">
    <citation type="submission" date="2025-08" db="UniProtKB">
        <authorList>
            <consortium name="RefSeq"/>
        </authorList>
    </citation>
    <scope>IDENTIFICATION</scope>
</reference>
<dbReference type="PANTHER" id="PTHR39957">
    <property type="entry name" value="AT09846P1-RELATED"/>
    <property type="match status" value="1"/>
</dbReference>
<evidence type="ECO:0000313" key="6">
    <source>
        <dbReference type="RefSeq" id="XP_023944508.2"/>
    </source>
</evidence>
<feature type="domain" description="Single" evidence="4">
    <location>
        <begin position="37"/>
        <end position="104"/>
    </location>
</feature>
<dbReference type="Pfam" id="PF15430">
    <property type="entry name" value="SVWC"/>
    <property type="match status" value="1"/>
</dbReference>
<dbReference type="InterPro" id="IPR053308">
    <property type="entry name" value="Vago-like"/>
</dbReference>
<protein>
    <submittedName>
        <fullName evidence="6">Uncharacterized protein LOC112050469</fullName>
    </submittedName>
</protein>
<keyword evidence="5" id="KW-1185">Reference proteome</keyword>
<evidence type="ECO:0000256" key="3">
    <source>
        <dbReference type="SAM" id="SignalP"/>
    </source>
</evidence>
<dbReference type="Proteomes" id="UP001652582">
    <property type="component" value="Chromosome 16"/>
</dbReference>
<dbReference type="GeneID" id="112050469"/>
<dbReference type="InterPro" id="IPR029277">
    <property type="entry name" value="SVWC_dom"/>
</dbReference>
<feature type="chain" id="PRO_5045113713" evidence="3">
    <location>
        <begin position="18"/>
        <end position="114"/>
    </location>
</feature>